<proteinExistence type="predicted"/>
<protein>
    <submittedName>
        <fullName evidence="2">NTP transferase domain-containing protein</fullName>
    </submittedName>
</protein>
<dbReference type="InterPro" id="IPR029044">
    <property type="entry name" value="Nucleotide-diphossugar_trans"/>
</dbReference>
<keyword evidence="2" id="KW-0808">Transferase</keyword>
<name>A0ABZ2R5J2_9MICC</name>
<dbReference type="NCBIfam" id="NF045782">
    <property type="entry name" value="NicBOxredNboR"/>
    <property type="match status" value="1"/>
</dbReference>
<dbReference type="Pfam" id="PF12804">
    <property type="entry name" value="NTP_transf_3"/>
    <property type="match status" value="1"/>
</dbReference>
<dbReference type="PANTHER" id="PTHR43777:SF1">
    <property type="entry name" value="MOLYBDENUM COFACTOR CYTIDYLYLTRANSFERASE"/>
    <property type="match status" value="1"/>
</dbReference>
<accession>A0ABZ2R5J2</accession>
<dbReference type="RefSeq" id="WP_406636230.1">
    <property type="nucleotide sequence ID" value="NZ_CP148033.1"/>
</dbReference>
<organism evidence="2 3">
    <name type="scientific">Pseudarthrobacter quantipunctorum</name>
    <dbReference type="NCBI Taxonomy" id="3128980"/>
    <lineage>
        <taxon>Bacteria</taxon>
        <taxon>Bacillati</taxon>
        <taxon>Actinomycetota</taxon>
        <taxon>Actinomycetes</taxon>
        <taxon>Micrococcales</taxon>
        <taxon>Micrococcaceae</taxon>
        <taxon>Pseudarthrobacter</taxon>
    </lineage>
</organism>
<dbReference type="Proteomes" id="UP001623384">
    <property type="component" value="Chromosome"/>
</dbReference>
<dbReference type="GO" id="GO:0016740">
    <property type="term" value="F:transferase activity"/>
    <property type="evidence" value="ECO:0007669"/>
    <property type="project" value="UniProtKB-KW"/>
</dbReference>
<dbReference type="InterPro" id="IPR054799">
    <property type="entry name" value="NboR"/>
</dbReference>
<evidence type="ECO:0000313" key="3">
    <source>
        <dbReference type="Proteomes" id="UP001623384"/>
    </source>
</evidence>
<dbReference type="Gene3D" id="3.90.550.10">
    <property type="entry name" value="Spore Coat Polysaccharide Biosynthesis Protein SpsA, Chain A"/>
    <property type="match status" value="1"/>
</dbReference>
<evidence type="ECO:0000259" key="1">
    <source>
        <dbReference type="Pfam" id="PF12804"/>
    </source>
</evidence>
<feature type="domain" description="MobA-like NTP transferase" evidence="1">
    <location>
        <begin position="11"/>
        <end position="182"/>
    </location>
</feature>
<dbReference type="EMBL" id="CP148033">
    <property type="protein sequence ID" value="WXK93690.1"/>
    <property type="molecule type" value="Genomic_DNA"/>
</dbReference>
<dbReference type="PANTHER" id="PTHR43777">
    <property type="entry name" value="MOLYBDENUM COFACTOR CYTIDYLYLTRANSFERASE"/>
    <property type="match status" value="1"/>
</dbReference>
<reference evidence="2 3" key="1">
    <citation type="submission" date="2024-03" db="EMBL/GenBank/DDBJ databases">
        <title>Rhodococcus navarretei sp. nov. and Pseudarthrobacter quantumdoti sp. nov., two new species with the ability to biosynthesize Quantum Dots isolated from soil samples at Union Glacier, Antarctica.</title>
        <authorList>
            <person name="Vargas M."/>
        </authorList>
    </citation>
    <scope>NUCLEOTIDE SEQUENCE [LARGE SCALE GENOMIC DNA]</scope>
    <source>
        <strain evidence="2 3">RC-2-3</strain>
    </source>
</reference>
<keyword evidence="3" id="KW-1185">Reference proteome</keyword>
<sequence length="209" mass="21018">MRNTDAAGTTGVVLAAGGGTRLGRGPKALLPYRGRPLVESVAAALLDGGCREVVVVLGAGAVDVQAAAGLDRCRTVVNPDWRSGMGSSLLLGNATADAGDHLMVALVDQPGVTAATVRRLLAAHRPGRVTAAAYDGGAAANEGGGGGLRRGHPLVIDAALRQAVADTVTGDAGARAFLRAHPDLVDEVDCSDLSSGLDVDAPEHLHLLD</sequence>
<dbReference type="InterPro" id="IPR025877">
    <property type="entry name" value="MobA-like_NTP_Trfase"/>
</dbReference>
<dbReference type="SUPFAM" id="SSF53448">
    <property type="entry name" value="Nucleotide-diphospho-sugar transferases"/>
    <property type="match status" value="1"/>
</dbReference>
<evidence type="ECO:0000313" key="2">
    <source>
        <dbReference type="EMBL" id="WXK93690.1"/>
    </source>
</evidence>
<gene>
    <name evidence="2" type="ORF">WHH00_02485</name>
</gene>